<reference evidence="1" key="1">
    <citation type="submission" date="2018-05" db="EMBL/GenBank/DDBJ databases">
        <authorList>
            <person name="Lanie J.A."/>
            <person name="Ng W.-L."/>
            <person name="Kazmierczak K.M."/>
            <person name="Andrzejewski T.M."/>
            <person name="Davidsen T.M."/>
            <person name="Wayne K.J."/>
            <person name="Tettelin H."/>
            <person name="Glass J.I."/>
            <person name="Rusch D."/>
            <person name="Podicherti R."/>
            <person name="Tsui H.-C.T."/>
            <person name="Winkler M.E."/>
        </authorList>
    </citation>
    <scope>NUCLEOTIDE SEQUENCE</scope>
</reference>
<dbReference type="PANTHER" id="PTHR43224:SF1">
    <property type="entry name" value="AMIDINOTRANSFERASE"/>
    <property type="match status" value="1"/>
</dbReference>
<proteinExistence type="predicted"/>
<dbReference type="InterPro" id="IPR014541">
    <property type="entry name" value="Amdntrnsf_FN0238"/>
</dbReference>
<protein>
    <recommendedName>
        <fullName evidence="2">Amidinotransferase</fullName>
    </recommendedName>
</protein>
<gene>
    <name evidence="1" type="ORF">METZ01_LOCUS97839</name>
</gene>
<feature type="non-terminal residue" evidence="1">
    <location>
        <position position="1"/>
    </location>
</feature>
<evidence type="ECO:0008006" key="2">
    <source>
        <dbReference type="Google" id="ProtNLM"/>
    </source>
</evidence>
<sequence>SRRQEKRNDLLKYLEEYQSYKIEKLIDLSYLEKDGFFLEGTGSMVLDRINKIVFACISSRTSIDALEVFCGELNYSSVVFEALSDNVPIYHTNVMMSLGQETAFICSDSIKDEKDDKRIHKLFRMSERKIIELSMAQMKQFAGNVLEVENAKGRSHLIMSESAYNSLDQEQIELINSVSIIISIPLKTIEKYGGGSARCMLAEIFLTKAKYNSKHGSNIRDSSFL</sequence>
<dbReference type="AlphaFoldDB" id="A0A381VXI3"/>
<accession>A0A381VXI3</accession>
<dbReference type="Gene3D" id="3.75.10.10">
    <property type="entry name" value="L-arginine/glycine Amidinotransferase, Chain A"/>
    <property type="match status" value="1"/>
</dbReference>
<name>A0A381VXI3_9ZZZZ</name>
<evidence type="ECO:0000313" key="1">
    <source>
        <dbReference type="EMBL" id="SVA44985.1"/>
    </source>
</evidence>
<dbReference type="PANTHER" id="PTHR43224">
    <property type="entry name" value="AMIDINOTRANSFERASE"/>
    <property type="match status" value="1"/>
</dbReference>
<dbReference type="Pfam" id="PF19420">
    <property type="entry name" value="DDAH_eukar"/>
    <property type="match status" value="1"/>
</dbReference>
<dbReference type="EMBL" id="UINC01010079">
    <property type="protein sequence ID" value="SVA44985.1"/>
    <property type="molecule type" value="Genomic_DNA"/>
</dbReference>
<organism evidence="1">
    <name type="scientific">marine metagenome</name>
    <dbReference type="NCBI Taxonomy" id="408172"/>
    <lineage>
        <taxon>unclassified sequences</taxon>
        <taxon>metagenomes</taxon>
        <taxon>ecological metagenomes</taxon>
    </lineage>
</organism>
<dbReference type="SUPFAM" id="SSF55909">
    <property type="entry name" value="Pentein"/>
    <property type="match status" value="1"/>
</dbReference>